<protein>
    <submittedName>
        <fullName evidence="2">Extracellular solute-binding protein</fullName>
    </submittedName>
</protein>
<accession>A0AAW9RI00</accession>
<dbReference type="PANTHER" id="PTHR30006:SF2">
    <property type="entry name" value="ABC TRANSPORTER SUBSTRATE-BINDING PROTEIN"/>
    <property type="match status" value="1"/>
</dbReference>
<dbReference type="Pfam" id="PF13343">
    <property type="entry name" value="SBP_bac_6"/>
    <property type="match status" value="1"/>
</dbReference>
<dbReference type="PANTHER" id="PTHR30006">
    <property type="entry name" value="THIAMINE-BINDING PERIPLASMIC PROTEIN-RELATED"/>
    <property type="match status" value="1"/>
</dbReference>
<dbReference type="InterPro" id="IPR006311">
    <property type="entry name" value="TAT_signal"/>
</dbReference>
<reference evidence="2 3" key="1">
    <citation type="submission" date="2024-02" db="EMBL/GenBank/DDBJ databases">
        <title>Genome analysis and characterization of Microbaculum marinisediminis sp. nov., isolated from marine sediment.</title>
        <authorList>
            <person name="Du Z.-J."/>
            <person name="Ye Y.-Q."/>
            <person name="Zhang Z.-R."/>
            <person name="Yuan S.-M."/>
            <person name="Zhang X.-Y."/>
        </authorList>
    </citation>
    <scope>NUCLEOTIDE SEQUENCE [LARGE SCALE GENOMIC DNA]</scope>
    <source>
        <strain evidence="2 3">SDUM1044001</strain>
    </source>
</reference>
<evidence type="ECO:0000313" key="3">
    <source>
        <dbReference type="Proteomes" id="UP001378188"/>
    </source>
</evidence>
<dbReference type="PROSITE" id="PS51318">
    <property type="entry name" value="TAT"/>
    <property type="match status" value="1"/>
</dbReference>
<proteinExistence type="predicted"/>
<organism evidence="2 3">
    <name type="scientific">Microbaculum marinum</name>
    <dbReference type="NCBI Taxonomy" id="1764581"/>
    <lineage>
        <taxon>Bacteria</taxon>
        <taxon>Pseudomonadati</taxon>
        <taxon>Pseudomonadota</taxon>
        <taxon>Alphaproteobacteria</taxon>
        <taxon>Hyphomicrobiales</taxon>
        <taxon>Tepidamorphaceae</taxon>
        <taxon>Microbaculum</taxon>
    </lineage>
</organism>
<dbReference type="AlphaFoldDB" id="A0AAW9RI00"/>
<keyword evidence="1" id="KW-0732">Signal</keyword>
<dbReference type="RefSeq" id="WP_340329519.1">
    <property type="nucleotide sequence ID" value="NZ_JAZHOF010000004.1"/>
</dbReference>
<keyword evidence="3" id="KW-1185">Reference proteome</keyword>
<dbReference type="EMBL" id="JAZHOF010000004">
    <property type="protein sequence ID" value="MEJ8571817.1"/>
    <property type="molecule type" value="Genomic_DNA"/>
</dbReference>
<evidence type="ECO:0000256" key="1">
    <source>
        <dbReference type="ARBA" id="ARBA00022729"/>
    </source>
</evidence>
<dbReference type="Gene3D" id="3.40.190.10">
    <property type="entry name" value="Periplasmic binding protein-like II"/>
    <property type="match status" value="2"/>
</dbReference>
<dbReference type="SUPFAM" id="SSF53850">
    <property type="entry name" value="Periplasmic binding protein-like II"/>
    <property type="match status" value="1"/>
</dbReference>
<comment type="caution">
    <text evidence="2">The sequence shown here is derived from an EMBL/GenBank/DDBJ whole genome shotgun (WGS) entry which is preliminary data.</text>
</comment>
<sequence length="366" mass="40256">MNDDVKSLLNRFSSRPSRRAILQGLAAIGASAATLDPLARALAQASDEEVKSITVLTQGGPVVDVLREFAEPMFAKEVPDTAVELEVSSNSVTYPKMIATRDDPIVAGGMFNDLFSARGIVDKLWTPLEYENMPNAEAVPEEIRADDGFTKIFQQTPYGIMYNPDKVEKPTSWNDLYKPEYKGRVSMWASNFDAYAMAGVAAGKGFSVAAGIEAWVPHKQNIGAWVTSPVAEEDLVARGEMWLAPHWGAWAEQARASGKNVAFTIPEEGGTLWSNHACCVTGMSPKKTQLTQAYLNTWFAEEIQREWLSRTFISPAVGTVEIPEELLSNPAVVTPEEAAKLYRLPAAELASDFKRYNTMITRQLQS</sequence>
<gene>
    <name evidence="2" type="ORF">V3328_10055</name>
</gene>
<dbReference type="Proteomes" id="UP001378188">
    <property type="component" value="Unassembled WGS sequence"/>
</dbReference>
<name>A0AAW9RI00_9HYPH</name>
<evidence type="ECO:0000313" key="2">
    <source>
        <dbReference type="EMBL" id="MEJ8571817.1"/>
    </source>
</evidence>